<sequence>MLPDKNILIELANAKMPFGKYQGRYLIDLPEYYVVWYRNKGFPKGKLGNQLEQVYELKLNGLEDLIRNIQKQNLKLR</sequence>
<dbReference type="Proteomes" id="UP000308713">
    <property type="component" value="Unassembled WGS sequence"/>
</dbReference>
<keyword evidence="2" id="KW-1185">Reference proteome</keyword>
<dbReference type="RefSeq" id="WP_139696454.1">
    <property type="nucleotide sequence ID" value="NZ_CP074074.1"/>
</dbReference>
<evidence type="ECO:0000313" key="2">
    <source>
        <dbReference type="Proteomes" id="UP000308713"/>
    </source>
</evidence>
<dbReference type="OrthoDB" id="9807855at2"/>
<dbReference type="Pfam" id="PF12843">
    <property type="entry name" value="QSregVF_b"/>
    <property type="match status" value="1"/>
</dbReference>
<gene>
    <name evidence="1" type="ORF">FGF67_07800</name>
</gene>
<accession>A0A5C4SM09</accession>
<evidence type="ECO:0000313" key="1">
    <source>
        <dbReference type="EMBL" id="TNJ44541.1"/>
    </source>
</evidence>
<protein>
    <submittedName>
        <fullName evidence="1">DUF3820 family protein</fullName>
    </submittedName>
</protein>
<dbReference type="InterPro" id="IPR024530">
    <property type="entry name" value="QSregVF_b"/>
</dbReference>
<reference evidence="1 2" key="1">
    <citation type="submission" date="2019-05" db="EMBL/GenBank/DDBJ databases">
        <title>Tamlana fucoidanivorans sp. nov., isolated from the surface of algae collected from Fujian province in China.</title>
        <authorList>
            <person name="Li J."/>
        </authorList>
    </citation>
    <scope>NUCLEOTIDE SEQUENCE [LARGE SCALE GENOMIC DNA]</scope>
    <source>
        <strain evidence="1 2">CW2-9</strain>
    </source>
</reference>
<dbReference type="EMBL" id="VDCS01000007">
    <property type="protein sequence ID" value="TNJ44541.1"/>
    <property type="molecule type" value="Genomic_DNA"/>
</dbReference>
<organism evidence="1 2">
    <name type="scientific">Allotamlana fucoidanivorans</name>
    <dbReference type="NCBI Taxonomy" id="2583814"/>
    <lineage>
        <taxon>Bacteria</taxon>
        <taxon>Pseudomonadati</taxon>
        <taxon>Bacteroidota</taxon>
        <taxon>Flavobacteriia</taxon>
        <taxon>Flavobacteriales</taxon>
        <taxon>Flavobacteriaceae</taxon>
        <taxon>Allotamlana</taxon>
    </lineage>
</organism>
<name>A0A5C4SM09_9FLAO</name>
<dbReference type="AlphaFoldDB" id="A0A5C4SM09"/>
<proteinExistence type="predicted"/>
<comment type="caution">
    <text evidence="1">The sequence shown here is derived from an EMBL/GenBank/DDBJ whole genome shotgun (WGS) entry which is preliminary data.</text>
</comment>